<gene>
    <name evidence="2" type="ORF">AMJ44_00625</name>
</gene>
<dbReference type="InterPro" id="IPR036101">
    <property type="entry name" value="CarD-like/TRCF_RID_sf"/>
</dbReference>
<accession>A0A0S7Y672</accession>
<dbReference type="EMBL" id="LIZX01000004">
    <property type="protein sequence ID" value="KPJ70263.1"/>
    <property type="molecule type" value="Genomic_DNA"/>
</dbReference>
<protein>
    <recommendedName>
        <fullName evidence="1">CarD-like/TRCF RNAP-interacting domain-containing protein</fullName>
    </recommendedName>
</protein>
<dbReference type="Pfam" id="PF02559">
    <property type="entry name" value="CarD_TRCF_RID"/>
    <property type="match status" value="1"/>
</dbReference>
<dbReference type="Gene3D" id="2.40.10.170">
    <property type="match status" value="1"/>
</dbReference>
<dbReference type="Proteomes" id="UP000051861">
    <property type="component" value="Unassembled WGS sequence"/>
</dbReference>
<feature type="domain" description="CarD-like/TRCF RNAP-interacting" evidence="1">
    <location>
        <begin position="3"/>
        <end position="114"/>
    </location>
</feature>
<dbReference type="InterPro" id="IPR042215">
    <property type="entry name" value="CarD-like_C"/>
</dbReference>
<dbReference type="InterPro" id="IPR048792">
    <property type="entry name" value="CarD_C"/>
</dbReference>
<evidence type="ECO:0000313" key="2">
    <source>
        <dbReference type="EMBL" id="KPJ70263.1"/>
    </source>
</evidence>
<name>A0A0S7Y672_UNCSA</name>
<dbReference type="PANTHER" id="PTHR38447:SF1">
    <property type="entry name" value="RNA POLYMERASE-BINDING TRANSCRIPTION FACTOR CARD"/>
    <property type="match status" value="1"/>
</dbReference>
<dbReference type="SUPFAM" id="SSF141259">
    <property type="entry name" value="CarD-like"/>
    <property type="match status" value="1"/>
</dbReference>
<dbReference type="InterPro" id="IPR052531">
    <property type="entry name" value="CarD-like_regulator"/>
</dbReference>
<dbReference type="AlphaFoldDB" id="A0A0S7Y672"/>
<proteinExistence type="predicted"/>
<dbReference type="GO" id="GO:0009303">
    <property type="term" value="P:rRNA transcription"/>
    <property type="evidence" value="ECO:0007669"/>
    <property type="project" value="TreeGrafter"/>
</dbReference>
<evidence type="ECO:0000259" key="1">
    <source>
        <dbReference type="SMART" id="SM01058"/>
    </source>
</evidence>
<dbReference type="InterPro" id="IPR003711">
    <property type="entry name" value="CarD-like/TRCF_RID"/>
</dbReference>
<reference evidence="2 3" key="1">
    <citation type="journal article" date="2015" name="Microbiome">
        <title>Genomic resolution of linkages in carbon, nitrogen, and sulfur cycling among widespread estuary sediment bacteria.</title>
        <authorList>
            <person name="Baker B.J."/>
            <person name="Lazar C.S."/>
            <person name="Teske A.P."/>
            <person name="Dick G.J."/>
        </authorList>
    </citation>
    <scope>NUCLEOTIDE SEQUENCE [LARGE SCALE GENOMIC DNA]</scope>
    <source>
        <strain evidence="2">DG_54_3</strain>
    </source>
</reference>
<organism evidence="2 3">
    <name type="scientific">candidate division WOR-1 bacterium DG_54_3</name>
    <dbReference type="NCBI Taxonomy" id="1703775"/>
    <lineage>
        <taxon>Bacteria</taxon>
        <taxon>Bacillati</taxon>
        <taxon>Saganbacteria</taxon>
    </lineage>
</organism>
<dbReference type="Gene3D" id="1.20.58.1290">
    <property type="entry name" value="CarD-like, C-terminal domain"/>
    <property type="match status" value="1"/>
</dbReference>
<sequence>MDSFKIGDKIIYPNQGLGIIEDIQEEDYYGEKFKIYHLRLLVNKTLVLIPSTSTEEIGIRKPISPELIGDMFEFMRNGTVEVTMNWKGRYKENLSLMKSGLMRNMAFVLKRLYYLNLIKPLSFREKKMMEKAKELIVSEIAEVTSSSSSIVEQKVLDNLSYCFKDVKPNIQS</sequence>
<evidence type="ECO:0000313" key="3">
    <source>
        <dbReference type="Proteomes" id="UP000051861"/>
    </source>
</evidence>
<dbReference type="SMART" id="SM01058">
    <property type="entry name" value="CarD_TRCF"/>
    <property type="match status" value="1"/>
</dbReference>
<dbReference type="Pfam" id="PF21095">
    <property type="entry name" value="CarD_C"/>
    <property type="match status" value="1"/>
</dbReference>
<comment type="caution">
    <text evidence="2">The sequence shown here is derived from an EMBL/GenBank/DDBJ whole genome shotgun (WGS) entry which is preliminary data.</text>
</comment>
<dbReference type="PANTHER" id="PTHR38447">
    <property type="entry name" value="TRANSCRIPTION FACTOR YDEB-RELATED"/>
    <property type="match status" value="1"/>
</dbReference>